<dbReference type="PhylomeDB" id="A0A0G4I457"/>
<dbReference type="PANTHER" id="PTHR24113">
    <property type="entry name" value="RAN GTPASE-ACTIVATING PROTEIN 1"/>
    <property type="match status" value="1"/>
</dbReference>
<proteinExistence type="predicted"/>
<keyword evidence="3" id="KW-0677">Repeat</keyword>
<evidence type="ECO:0000256" key="3">
    <source>
        <dbReference type="ARBA" id="ARBA00022737"/>
    </source>
</evidence>
<feature type="compositionally biased region" description="Gly residues" evidence="4">
    <location>
        <begin position="310"/>
        <end position="322"/>
    </location>
</feature>
<dbReference type="Pfam" id="PF13516">
    <property type="entry name" value="LRR_6"/>
    <property type="match status" value="4"/>
</dbReference>
<keyword evidence="1" id="KW-0343">GTPase activation</keyword>
<dbReference type="GO" id="GO:0006913">
    <property type="term" value="P:nucleocytoplasmic transport"/>
    <property type="evidence" value="ECO:0007669"/>
    <property type="project" value="TreeGrafter"/>
</dbReference>
<dbReference type="InterPro" id="IPR027038">
    <property type="entry name" value="RanGap"/>
</dbReference>
<dbReference type="EMBL" id="CDMZ01005040">
    <property type="protein sequence ID" value="CEM51763.1"/>
    <property type="molecule type" value="Genomic_DNA"/>
</dbReference>
<name>A0A0G4I457_9ALVE</name>
<dbReference type="GO" id="GO:0005829">
    <property type="term" value="C:cytosol"/>
    <property type="evidence" value="ECO:0007669"/>
    <property type="project" value="TreeGrafter"/>
</dbReference>
<reference evidence="5" key="1">
    <citation type="submission" date="2014-11" db="EMBL/GenBank/DDBJ databases">
        <authorList>
            <person name="Otto D Thomas"/>
            <person name="Naeem Raeece"/>
        </authorList>
    </citation>
    <scope>NUCLEOTIDE SEQUENCE</scope>
</reference>
<dbReference type="SMART" id="SM00368">
    <property type="entry name" value="LRR_RI"/>
    <property type="match status" value="7"/>
</dbReference>
<dbReference type="AlphaFoldDB" id="A0A0G4I457"/>
<evidence type="ECO:0000256" key="4">
    <source>
        <dbReference type="SAM" id="MobiDB-lite"/>
    </source>
</evidence>
<dbReference type="GO" id="GO:0031267">
    <property type="term" value="F:small GTPase binding"/>
    <property type="evidence" value="ECO:0007669"/>
    <property type="project" value="TreeGrafter"/>
</dbReference>
<accession>A0A0G4I457</accession>
<dbReference type="GO" id="GO:0005634">
    <property type="term" value="C:nucleus"/>
    <property type="evidence" value="ECO:0007669"/>
    <property type="project" value="TreeGrafter"/>
</dbReference>
<dbReference type="PANTHER" id="PTHR24113:SF12">
    <property type="entry name" value="RAN GTPASE-ACTIVATING PROTEIN 1"/>
    <property type="match status" value="1"/>
</dbReference>
<evidence type="ECO:0000256" key="2">
    <source>
        <dbReference type="ARBA" id="ARBA00022614"/>
    </source>
</evidence>
<dbReference type="Gene3D" id="3.80.10.10">
    <property type="entry name" value="Ribonuclease Inhibitor"/>
    <property type="match status" value="3"/>
</dbReference>
<dbReference type="VEuPathDB" id="CryptoDB:Cvel_10841"/>
<evidence type="ECO:0000256" key="1">
    <source>
        <dbReference type="ARBA" id="ARBA00022468"/>
    </source>
</evidence>
<dbReference type="InterPro" id="IPR032675">
    <property type="entry name" value="LRR_dom_sf"/>
</dbReference>
<dbReference type="InterPro" id="IPR001611">
    <property type="entry name" value="Leu-rich_rpt"/>
</dbReference>
<feature type="compositionally biased region" description="Low complexity" evidence="4">
    <location>
        <begin position="338"/>
        <end position="354"/>
    </location>
</feature>
<protein>
    <submittedName>
        <fullName evidence="5">Uncharacterized protein</fullName>
    </submittedName>
</protein>
<dbReference type="GO" id="GO:0005096">
    <property type="term" value="F:GTPase activator activity"/>
    <property type="evidence" value="ECO:0007669"/>
    <property type="project" value="UniProtKB-KW"/>
</dbReference>
<organism evidence="5">
    <name type="scientific">Chromera velia CCMP2878</name>
    <dbReference type="NCBI Taxonomy" id="1169474"/>
    <lineage>
        <taxon>Eukaryota</taxon>
        <taxon>Sar</taxon>
        <taxon>Alveolata</taxon>
        <taxon>Colpodellida</taxon>
        <taxon>Chromeraceae</taxon>
        <taxon>Chromera</taxon>
    </lineage>
</organism>
<dbReference type="GO" id="GO:0048471">
    <property type="term" value="C:perinuclear region of cytoplasm"/>
    <property type="evidence" value="ECO:0007669"/>
    <property type="project" value="TreeGrafter"/>
</dbReference>
<evidence type="ECO:0000313" key="5">
    <source>
        <dbReference type="EMBL" id="CEM51763.1"/>
    </source>
</evidence>
<dbReference type="SUPFAM" id="SSF52047">
    <property type="entry name" value="RNI-like"/>
    <property type="match status" value="2"/>
</dbReference>
<gene>
    <name evidence="5" type="ORF">Cvel_10841</name>
</gene>
<feature type="region of interest" description="Disordered" evidence="4">
    <location>
        <begin position="304"/>
        <end position="356"/>
    </location>
</feature>
<sequence length="777" mass="80608">MNGLSGHGEGARCGDKCVQVPEDLERSSQEMVNALSSLFNHNTVSAQDLSDLLSCRDSFGAACSILLFIKKGHVPTRLSNIDISSGFSLSSGKLSILLSSLPASTEGLCLGQRTSSEASLDVLEGFFIAWGVGQGAGGGGQGDNAVRLKRLEFKDADVLWRLLRWVPPSIETLVVSVKVFETQGRESLRQAALTGRLCSLLHLDVNNCPLGPAGVDALMKALAGGGPGSSCKLQSLKMRNTKAGREGARALGDAMKGGILFFLETLDLSDNSIRLGGLQGVAEGVASGAVPSLRSLELQQNDILPNGEGVENGGAPEGGAAGHAGAQEGAEEGGAAGLAGAQGPEEGAAGLAEAAEGEDQTDRVVRALEHLLCSGELLALEHLNLSLNDIEDGGAGVCADAISAGKVPKLRSLHLGGCRVLVAGMRALSEALGGGACTGLQVLDLGFGSGGVEGGKALGKAMGTGHLSELRSLNVKSCEFHAEGMEGLLVPLREGKAPLIENLDLRGNFVENRGAKILGEAMRDGKVSRLQKLRFGDTMVGSHVACALGSGLGSGKLLFLESLSLEWTDDRGEGVGTLAGVLERSREILPVLKSLELKFRIDSNEGAWGATRALGRSLSSENIPSLRHLYLWWPFDQIGEALGEGFVEGGGLSQHVDSDVRFCRRGDSYVGVRGLVMAMKKGIMQGAKKISIDYMGFLNMGLEIARCLGEGIGMAGVTGFLPLVSGLDFGVLSSPDLVALLQGMAEGVAAAVPSGGRFPSLKEISMRCPSLVKSPVL</sequence>
<keyword evidence="2" id="KW-0433">Leucine-rich repeat</keyword>